<protein>
    <submittedName>
        <fullName evidence="1">5-methylcytosine-specific restriction endonuclease system specificity protein McrC</fullName>
    </submittedName>
</protein>
<dbReference type="NCBIfam" id="NF007277">
    <property type="entry name" value="PRK09736.1"/>
    <property type="match status" value="1"/>
</dbReference>
<keyword evidence="1" id="KW-0378">Hydrolase</keyword>
<dbReference type="RefSeq" id="WP_047717264.1">
    <property type="nucleotide sequence ID" value="NZ_CP060480.1"/>
</dbReference>
<organism evidence="1 2">
    <name type="scientific">Enterobacter hormaechei</name>
    <dbReference type="NCBI Taxonomy" id="158836"/>
    <lineage>
        <taxon>Bacteria</taxon>
        <taxon>Pseudomonadati</taxon>
        <taxon>Pseudomonadota</taxon>
        <taxon>Gammaproteobacteria</taxon>
        <taxon>Enterobacterales</taxon>
        <taxon>Enterobacteriaceae</taxon>
        <taxon>Enterobacter</taxon>
        <taxon>Enterobacter cloacae complex</taxon>
    </lineage>
</organism>
<dbReference type="Pfam" id="PF10117">
    <property type="entry name" value="McrBC"/>
    <property type="match status" value="1"/>
</dbReference>
<accession>A0A2J0PW57</accession>
<keyword evidence="1" id="KW-0540">Nuclease</keyword>
<dbReference type="EMBL" id="NEEW01000009">
    <property type="protein sequence ID" value="PJD81897.1"/>
    <property type="molecule type" value="Genomic_DNA"/>
</dbReference>
<dbReference type="GO" id="GO:0004519">
    <property type="term" value="F:endonuclease activity"/>
    <property type="evidence" value="ECO:0007669"/>
    <property type="project" value="UniProtKB-KW"/>
</dbReference>
<dbReference type="InterPro" id="IPR019292">
    <property type="entry name" value="McrC"/>
</dbReference>
<dbReference type="PIRSF" id="PIRSF003109">
    <property type="entry name" value="McrC"/>
    <property type="match status" value="1"/>
</dbReference>
<comment type="caution">
    <text evidence="1">The sequence shown here is derived from an EMBL/GenBank/DDBJ whole genome shotgun (WGS) entry which is preliminary data.</text>
</comment>
<dbReference type="GO" id="GO:0009307">
    <property type="term" value="P:DNA restriction-modification system"/>
    <property type="evidence" value="ECO:0007669"/>
    <property type="project" value="InterPro"/>
</dbReference>
<dbReference type="PANTHER" id="PTHR38733:SF1">
    <property type="entry name" value="TYPE IV METHYL-DIRECTED RESTRICTION ENZYME ECOKMCRBC"/>
    <property type="match status" value="1"/>
</dbReference>
<evidence type="ECO:0000313" key="2">
    <source>
        <dbReference type="Proteomes" id="UP000229974"/>
    </source>
</evidence>
<dbReference type="PANTHER" id="PTHR38733">
    <property type="entry name" value="PROTEIN MCRC"/>
    <property type="match status" value="1"/>
</dbReference>
<dbReference type="Proteomes" id="UP000229974">
    <property type="component" value="Unassembled WGS sequence"/>
</dbReference>
<sequence length="348" mass="40759">MNQPAIPIRNIYYMLTYAWNHLQDAKIVNLDAIPANNLLDILGHALNKYVLYLFRRGFELDYQPNTELISGVKGRVNLTQTLRGLHMTQGKTVSTFDDLNPDTLANEIIKSSLTVLIKNENLNKTIREESRSIRARMPEVKEINLSSLHFNKVKVRASNRHYRFAISLCKFIAENSISNQKNGSYRFYDFERDERRMSLLYQEFLYHFCMRELKNAEVKRSYLKWDAYSDTDKNLTFLPRMETDITITSNNRTLIVDAKYYKNIFSSRNETQKFHSSNLYQLINYLLAYKPTQGHKISGLLIYPHVKGAVKHRYNVSGFDVGLCTINLDQEWTQIHKDLLSIFTENLE</sequence>
<keyword evidence="1" id="KW-0255">Endonuclease</keyword>
<dbReference type="OrthoDB" id="5500856at2"/>
<gene>
    <name evidence="1" type="ORF">B9Q30_19185</name>
</gene>
<evidence type="ECO:0000313" key="1">
    <source>
        <dbReference type="EMBL" id="PJD81897.1"/>
    </source>
</evidence>
<name>A0A2J0PW57_9ENTR</name>
<dbReference type="AlphaFoldDB" id="A0A2J0PW57"/>
<dbReference type="InterPro" id="IPR014407">
    <property type="entry name" value="McrC_bac"/>
</dbReference>
<proteinExistence type="predicted"/>
<reference evidence="1 2" key="1">
    <citation type="journal article" date="2017" name="J. Antimicrob. Chemother.">
        <title>Characterization of the population structure, drug resistance mechanisms and plasmids of the community-associated Enterobacter cloacae complex in China.</title>
        <authorList>
            <person name="Zhou K."/>
            <person name="Yu W."/>
            <person name="Cao X."/>
            <person name="Shen P."/>
            <person name="Lu H."/>
            <person name="Luo Q."/>
            <person name="Rossen J.W.A."/>
            <person name="Xiao Y."/>
        </authorList>
    </citation>
    <scope>NUCLEOTIDE SEQUENCE [LARGE SCALE GENOMIC DNA]</scope>
    <source>
        <strain evidence="1 2">ECC904</strain>
    </source>
</reference>